<keyword evidence="3" id="KW-1185">Reference proteome</keyword>
<feature type="compositionally biased region" description="Gly residues" evidence="1">
    <location>
        <begin position="238"/>
        <end position="262"/>
    </location>
</feature>
<evidence type="ECO:0000313" key="3">
    <source>
        <dbReference type="Proteomes" id="UP000515450"/>
    </source>
</evidence>
<accession>A0A7G5DZF4</accession>
<sequence>MKRSYFIITFFIALLMFNGCTKEDAQRDVEQSLTKSKEDIISLYQTTSKYGLARFNKKYGNLTADFNAIKVTKKDNQKIVSLPLKMDFVTNVTLQLVIINQDGKRYAQITEFIANPDKNSHKNKTKDGFDGRLNIYLVNGHFYRKYAVNDGEAVFITDEAVKRAGTRASSNPNDDDDGDGVPNKDDKCPNTPPQTWVDPEGCPVDNELPPVDIPSPGNPGTPGDGGYNPNPGSPGDTGNPGDGPGDDSGGSGGNGGGGGNSGGSSALDNQVEDPCVSGVVDEVLASNISFKANETLQSIFGWNGHFNIKYMEGSNMPNGVDGSAQATRILYDNDGKITDMDITVLFNINNLSNASREYIALVVVHESIHAYLNYQGYAYSTNQHDVMLSQYLDVMALHLIDNYNTPLQDAYSLAMAGLQEAFKNSINNETWETLEEKYKNKLPNLDERSRIEADYQYGYKGSKCN</sequence>
<dbReference type="EMBL" id="CP058555">
    <property type="protein sequence ID" value="QMV67129.1"/>
    <property type="molecule type" value="Genomic_DNA"/>
</dbReference>
<protein>
    <submittedName>
        <fullName evidence="2">Uncharacterized protein</fullName>
    </submittedName>
</protein>
<proteinExistence type="predicted"/>
<dbReference type="Proteomes" id="UP000515450">
    <property type="component" value="Chromosome"/>
</dbReference>
<evidence type="ECO:0000256" key="1">
    <source>
        <dbReference type="SAM" id="MobiDB-lite"/>
    </source>
</evidence>
<feature type="compositionally biased region" description="Low complexity" evidence="1">
    <location>
        <begin position="228"/>
        <end position="237"/>
    </location>
</feature>
<dbReference type="AlphaFoldDB" id="A0A7G5DZF4"/>
<evidence type="ECO:0000313" key="2">
    <source>
        <dbReference type="EMBL" id="QMV67129.1"/>
    </source>
</evidence>
<reference evidence="2 3" key="1">
    <citation type="journal article" date="2020" name="G3 (Bethesda)">
        <title>CeMbio - The Caenorhabditis elegans Microbiome Resource.</title>
        <authorList>
            <person name="Dirksen P."/>
            <person name="Assie A."/>
            <person name="Zimmermann J."/>
            <person name="Zhang F."/>
            <person name="Tietje A.M."/>
            <person name="Marsh S.A."/>
            <person name="Felix M.A."/>
            <person name="Shapira M."/>
            <person name="Kaleta C."/>
            <person name="Schulenburg H."/>
            <person name="Samuel B."/>
        </authorList>
    </citation>
    <scope>NUCLEOTIDE SEQUENCE [LARGE SCALE GENOMIC DNA]</scope>
    <source>
        <strain evidence="2 3">BIGb0170</strain>
    </source>
</reference>
<gene>
    <name evidence="2" type="ORF">HS960_05425</name>
</gene>
<name>A0A7G5DZF4_9SPHI</name>
<feature type="region of interest" description="Disordered" evidence="1">
    <location>
        <begin position="163"/>
        <end position="271"/>
    </location>
</feature>
<organism evidence="2 3">
    <name type="scientific">Sphingobacterium paramultivorum</name>
    <dbReference type="NCBI Taxonomy" id="2886510"/>
    <lineage>
        <taxon>Bacteria</taxon>
        <taxon>Pseudomonadati</taxon>
        <taxon>Bacteroidota</taxon>
        <taxon>Sphingobacteriia</taxon>
        <taxon>Sphingobacteriales</taxon>
        <taxon>Sphingobacteriaceae</taxon>
        <taxon>Sphingobacterium</taxon>
    </lineage>
</organism>
<dbReference type="RefSeq" id="WP_182331636.1">
    <property type="nucleotide sequence ID" value="NZ_CP058555.1"/>
</dbReference>